<evidence type="ECO:0000256" key="1">
    <source>
        <dbReference type="SAM" id="Phobius"/>
    </source>
</evidence>
<dbReference type="Proteomes" id="UP000283855">
    <property type="component" value="Unassembled WGS sequence"/>
</dbReference>
<dbReference type="InterPro" id="IPR012373">
    <property type="entry name" value="Ferrdict_sens_TM"/>
</dbReference>
<dbReference type="InterPro" id="IPR006860">
    <property type="entry name" value="FecR"/>
</dbReference>
<feature type="transmembrane region" description="Helical" evidence="1">
    <location>
        <begin position="100"/>
        <end position="120"/>
    </location>
</feature>
<feature type="domain" description="FecR protein" evidence="2">
    <location>
        <begin position="148"/>
        <end position="243"/>
    </location>
</feature>
<evidence type="ECO:0000313" key="5">
    <source>
        <dbReference type="Proteomes" id="UP000283855"/>
    </source>
</evidence>
<keyword evidence="1" id="KW-1133">Transmembrane helix</keyword>
<feature type="domain" description="Protein FecR C-terminal" evidence="3">
    <location>
        <begin position="282"/>
        <end position="351"/>
    </location>
</feature>
<evidence type="ECO:0000259" key="2">
    <source>
        <dbReference type="Pfam" id="PF04773"/>
    </source>
</evidence>
<sequence>MKRNWNTENDRPMDMKENEDRMGRTLDALEHPGRFTKEELEELLADRECVAACRDLLDCREALARRHAAAPDVDGQWEAFCRRHPDAAGAARGRKRMRRAAWWTALAMAASLALLMMLPLTGRREYTVFRAGPAGGEVKEEVRGGIRTVRIPRGMSRRLVLPDGSRVWLNAESSLSYPGSFGGRERREVTLQGEAYFEVAPDSLHPFVVETAALQTQVLGTSFNVRAYSPEDTRVTLLRGSVKVSDRHRGELLLRPGEGTDCSLGRKTVDDAEDCRAWTDGRFAFDDAPLVEIMRELGRWYNVDIVFTDREVMQERLHFRADRKDSLEQVLELLNCLRKVRARIEDGRVVVGI</sequence>
<dbReference type="AlphaFoldDB" id="A0A413T0P3"/>
<protein>
    <submittedName>
        <fullName evidence="4">DUF4974 domain-containing protein</fullName>
    </submittedName>
</protein>
<name>A0A413T0P3_9BACT</name>
<evidence type="ECO:0000259" key="3">
    <source>
        <dbReference type="Pfam" id="PF16344"/>
    </source>
</evidence>
<reference evidence="4 5" key="1">
    <citation type="submission" date="2018-08" db="EMBL/GenBank/DDBJ databases">
        <title>A genome reference for cultivated species of the human gut microbiota.</title>
        <authorList>
            <person name="Zou Y."/>
            <person name="Xue W."/>
            <person name="Luo G."/>
        </authorList>
    </citation>
    <scope>NUCLEOTIDE SEQUENCE [LARGE SCALE GENOMIC DNA]</scope>
    <source>
        <strain evidence="4 5">AM42-38</strain>
    </source>
</reference>
<accession>A0A413T0P3</accession>
<dbReference type="GO" id="GO:0016989">
    <property type="term" value="F:sigma factor antagonist activity"/>
    <property type="evidence" value="ECO:0007669"/>
    <property type="project" value="TreeGrafter"/>
</dbReference>
<dbReference type="Gene3D" id="2.60.120.1440">
    <property type="match status" value="1"/>
</dbReference>
<dbReference type="PANTHER" id="PTHR30273">
    <property type="entry name" value="PERIPLASMIC SIGNAL SENSOR AND SIGMA FACTOR ACTIVATOR FECR-RELATED"/>
    <property type="match status" value="1"/>
</dbReference>
<gene>
    <name evidence="4" type="ORF">DW921_06755</name>
</gene>
<dbReference type="EMBL" id="QSFT01000011">
    <property type="protein sequence ID" value="RHA76242.1"/>
    <property type="molecule type" value="Genomic_DNA"/>
</dbReference>
<keyword evidence="1" id="KW-0472">Membrane</keyword>
<organism evidence="4 5">
    <name type="scientific">Phocaeicola coprophilus</name>
    <dbReference type="NCBI Taxonomy" id="387090"/>
    <lineage>
        <taxon>Bacteria</taxon>
        <taxon>Pseudomonadati</taxon>
        <taxon>Bacteroidota</taxon>
        <taxon>Bacteroidia</taxon>
        <taxon>Bacteroidales</taxon>
        <taxon>Bacteroidaceae</taxon>
        <taxon>Phocaeicola</taxon>
    </lineage>
</organism>
<comment type="caution">
    <text evidence="4">The sequence shown here is derived from an EMBL/GenBank/DDBJ whole genome shotgun (WGS) entry which is preliminary data.</text>
</comment>
<evidence type="ECO:0000313" key="4">
    <source>
        <dbReference type="EMBL" id="RHA76242.1"/>
    </source>
</evidence>
<proteinExistence type="predicted"/>
<dbReference type="Pfam" id="PF16344">
    <property type="entry name" value="FecR_C"/>
    <property type="match status" value="1"/>
</dbReference>
<dbReference type="PIRSF" id="PIRSF018266">
    <property type="entry name" value="FecR"/>
    <property type="match status" value="1"/>
</dbReference>
<dbReference type="Pfam" id="PF04773">
    <property type="entry name" value="FecR"/>
    <property type="match status" value="1"/>
</dbReference>
<dbReference type="Gene3D" id="3.55.50.30">
    <property type="match status" value="1"/>
</dbReference>
<keyword evidence="1" id="KW-0812">Transmembrane</keyword>
<dbReference type="PANTHER" id="PTHR30273:SF2">
    <property type="entry name" value="PROTEIN FECR"/>
    <property type="match status" value="1"/>
</dbReference>
<dbReference type="InterPro" id="IPR032508">
    <property type="entry name" value="FecR_C"/>
</dbReference>